<keyword evidence="1" id="KW-0732">Signal</keyword>
<keyword evidence="3" id="KW-1185">Reference proteome</keyword>
<protein>
    <submittedName>
        <fullName evidence="2">Flagellar motor protein MotB</fullName>
    </submittedName>
</protein>
<dbReference type="EMBL" id="CP071091">
    <property type="protein sequence ID" value="QSQ16804.1"/>
    <property type="molecule type" value="Genomic_DNA"/>
</dbReference>
<keyword evidence="2" id="KW-0282">Flagellum</keyword>
<gene>
    <name evidence="2" type="ORF">JY572_12445</name>
</gene>
<sequence length="303" mass="32112">MSFRPALALLSAMFPLALAVPTVASAQTSRLPSFNLQRLELDPAALGSLVVGTGRTLPAGMVRVAVQGHYEQLPFNFQTRWEPSDGTGLVENKFTMDVTAAIGVLDWLQVDVEVPFVVSQGGKEIMGFAPPNGSGLGSPWVGARAALVRQDLGFQLAFDVSGAIPVGTEDILAKDKYALHPSLQFGYLGDTWQLGGEAGVLLREKRDLSPVSSEKLDMIGDELRLGATVTSRAGETTRGELSMLVGVPLGDGRVGAELLIAIRRHALPWLDLYVMGGPGMGAGMDTPTFRFIAGASFSTSKVD</sequence>
<evidence type="ECO:0000313" key="3">
    <source>
        <dbReference type="Proteomes" id="UP000663090"/>
    </source>
</evidence>
<organism evidence="2 3">
    <name type="scientific">Myxococcus landrumensis</name>
    <dbReference type="NCBI Taxonomy" id="2813577"/>
    <lineage>
        <taxon>Bacteria</taxon>
        <taxon>Pseudomonadati</taxon>
        <taxon>Myxococcota</taxon>
        <taxon>Myxococcia</taxon>
        <taxon>Myxococcales</taxon>
        <taxon>Cystobacterineae</taxon>
        <taxon>Myxococcaceae</taxon>
        <taxon>Myxococcus</taxon>
    </lineage>
</organism>
<keyword evidence="2" id="KW-0969">Cilium</keyword>
<accession>A0ABX7NH06</accession>
<dbReference type="RefSeq" id="WP_206718440.1">
    <property type="nucleotide sequence ID" value="NZ_CP071091.1"/>
</dbReference>
<feature type="signal peptide" evidence="1">
    <location>
        <begin position="1"/>
        <end position="26"/>
    </location>
</feature>
<reference evidence="2 3" key="1">
    <citation type="submission" date="2021-02" db="EMBL/GenBank/DDBJ databases">
        <title>De Novo genome assembly of isolated myxobacteria.</title>
        <authorList>
            <person name="Stevens D.C."/>
        </authorList>
    </citation>
    <scope>NUCLEOTIDE SEQUENCE [LARGE SCALE GENOMIC DNA]</scope>
    <source>
        <strain evidence="2 3">SCHIC003</strain>
    </source>
</reference>
<feature type="chain" id="PRO_5047506582" evidence="1">
    <location>
        <begin position="27"/>
        <end position="303"/>
    </location>
</feature>
<dbReference type="Proteomes" id="UP000663090">
    <property type="component" value="Chromosome"/>
</dbReference>
<name>A0ABX7NH06_9BACT</name>
<proteinExistence type="predicted"/>
<keyword evidence="2" id="KW-0966">Cell projection</keyword>
<evidence type="ECO:0000313" key="2">
    <source>
        <dbReference type="EMBL" id="QSQ16804.1"/>
    </source>
</evidence>
<evidence type="ECO:0000256" key="1">
    <source>
        <dbReference type="SAM" id="SignalP"/>
    </source>
</evidence>